<dbReference type="EMBL" id="KZ679133">
    <property type="protein sequence ID" value="PTB75929.1"/>
    <property type="molecule type" value="Genomic_DNA"/>
</dbReference>
<evidence type="ECO:0000256" key="1">
    <source>
        <dbReference type="SAM" id="MobiDB-lite"/>
    </source>
</evidence>
<proteinExistence type="predicted"/>
<protein>
    <submittedName>
        <fullName evidence="2">Uncharacterized protein</fullName>
    </submittedName>
</protein>
<dbReference type="AlphaFoldDB" id="A0A2T4C2Y4"/>
<evidence type="ECO:0000313" key="3">
    <source>
        <dbReference type="Proteomes" id="UP000240760"/>
    </source>
</evidence>
<evidence type="ECO:0000313" key="2">
    <source>
        <dbReference type="EMBL" id="PTB75929.1"/>
    </source>
</evidence>
<sequence>MDSPVIISLMLQVGGAAPPPSLEPLPKRQRPSALQGSRVPRASDCLQPNCTFFKAHGGSLFLLDQAGRLRCVTPVKSCMDRLELAASMAHERASMFTLLIVVNSVQGCRPTLLAQRVHAMYDTVARPRVCYSPSSRASALKHLLSIGGRFSHRGR</sequence>
<dbReference type="Proteomes" id="UP000240760">
    <property type="component" value="Unassembled WGS sequence"/>
</dbReference>
<accession>A0A2T4C2Y4</accession>
<organism evidence="2 3">
    <name type="scientific">Trichoderma longibrachiatum ATCC 18648</name>
    <dbReference type="NCBI Taxonomy" id="983965"/>
    <lineage>
        <taxon>Eukaryota</taxon>
        <taxon>Fungi</taxon>
        <taxon>Dikarya</taxon>
        <taxon>Ascomycota</taxon>
        <taxon>Pezizomycotina</taxon>
        <taxon>Sordariomycetes</taxon>
        <taxon>Hypocreomycetidae</taxon>
        <taxon>Hypocreales</taxon>
        <taxon>Hypocreaceae</taxon>
        <taxon>Trichoderma</taxon>
    </lineage>
</organism>
<gene>
    <name evidence="2" type="ORF">M440DRAFT_1264471</name>
</gene>
<feature type="region of interest" description="Disordered" evidence="1">
    <location>
        <begin position="18"/>
        <end position="38"/>
    </location>
</feature>
<name>A0A2T4C2Y4_TRILO</name>
<keyword evidence="3" id="KW-1185">Reference proteome</keyword>
<reference evidence="2 3" key="1">
    <citation type="submission" date="2016-07" db="EMBL/GenBank/DDBJ databases">
        <title>Multiple horizontal gene transfer events from other fungi enriched the ability of initially mycotrophic Trichoderma (Ascomycota) to feed on dead plant biomass.</title>
        <authorList>
            <consortium name="DOE Joint Genome Institute"/>
            <person name="Aerts A."/>
            <person name="Atanasova L."/>
            <person name="Chenthamara K."/>
            <person name="Zhang J."/>
            <person name="Grujic M."/>
            <person name="Henrissat B."/>
            <person name="Kuo A."/>
            <person name="Salamov A."/>
            <person name="Lipzen A."/>
            <person name="Labutti K."/>
            <person name="Barry K."/>
            <person name="Miao Y."/>
            <person name="Rahimi M.J."/>
            <person name="Shen Q."/>
            <person name="Grigoriev I.V."/>
            <person name="Kubicek C.P."/>
            <person name="Druzhinina I.S."/>
        </authorList>
    </citation>
    <scope>NUCLEOTIDE SEQUENCE [LARGE SCALE GENOMIC DNA]</scope>
    <source>
        <strain evidence="2 3">ATCC 18648</strain>
    </source>
</reference>